<accession>X0S5X4</accession>
<sequence length="78" mass="9378">MLESKKAPVRSRRCHMMDNDYHLNYDEIIDTLRTAEVITFRFLVVSERLLIDNRFTELDPPLIKLVPRVRTAEERFRS</sequence>
<comment type="caution">
    <text evidence="1">The sequence shown here is derived from an EMBL/GenBank/DDBJ whole genome shotgun (WGS) entry which is preliminary data.</text>
</comment>
<dbReference type="AlphaFoldDB" id="X0S5X4"/>
<organism evidence="1">
    <name type="scientific">marine sediment metagenome</name>
    <dbReference type="NCBI Taxonomy" id="412755"/>
    <lineage>
        <taxon>unclassified sequences</taxon>
        <taxon>metagenomes</taxon>
        <taxon>ecological metagenomes</taxon>
    </lineage>
</organism>
<dbReference type="EMBL" id="BARS01009156">
    <property type="protein sequence ID" value="GAF70616.1"/>
    <property type="molecule type" value="Genomic_DNA"/>
</dbReference>
<proteinExistence type="predicted"/>
<feature type="non-terminal residue" evidence="1">
    <location>
        <position position="78"/>
    </location>
</feature>
<evidence type="ECO:0000313" key="1">
    <source>
        <dbReference type="EMBL" id="GAF70616.1"/>
    </source>
</evidence>
<reference evidence="1" key="1">
    <citation type="journal article" date="2014" name="Front. Microbiol.">
        <title>High frequency of phylogenetically diverse reductive dehalogenase-homologous genes in deep subseafloor sedimentary metagenomes.</title>
        <authorList>
            <person name="Kawai M."/>
            <person name="Futagami T."/>
            <person name="Toyoda A."/>
            <person name="Takaki Y."/>
            <person name="Nishi S."/>
            <person name="Hori S."/>
            <person name="Arai W."/>
            <person name="Tsubouchi T."/>
            <person name="Morono Y."/>
            <person name="Uchiyama I."/>
            <person name="Ito T."/>
            <person name="Fujiyama A."/>
            <person name="Inagaki F."/>
            <person name="Takami H."/>
        </authorList>
    </citation>
    <scope>NUCLEOTIDE SEQUENCE</scope>
    <source>
        <strain evidence="1">Expedition CK06-06</strain>
    </source>
</reference>
<protein>
    <submittedName>
        <fullName evidence="1">Uncharacterized protein</fullName>
    </submittedName>
</protein>
<name>X0S5X4_9ZZZZ</name>
<gene>
    <name evidence="1" type="ORF">S01H1_17275</name>
</gene>